<dbReference type="GO" id="GO:0000976">
    <property type="term" value="F:transcription cis-regulatory region binding"/>
    <property type="evidence" value="ECO:0000318"/>
    <property type="project" value="GO_Central"/>
</dbReference>
<dbReference type="Gene3D" id="4.10.1100.10">
    <property type="entry name" value="Transcription factor, SBP-box domain"/>
    <property type="match status" value="1"/>
</dbReference>
<organism evidence="8 9">
    <name type="scientific">Helianthus annuus</name>
    <name type="common">Common sunflower</name>
    <dbReference type="NCBI Taxonomy" id="4232"/>
    <lineage>
        <taxon>Eukaryota</taxon>
        <taxon>Viridiplantae</taxon>
        <taxon>Streptophyta</taxon>
        <taxon>Embryophyta</taxon>
        <taxon>Tracheophyta</taxon>
        <taxon>Spermatophyta</taxon>
        <taxon>Magnoliopsida</taxon>
        <taxon>eudicotyledons</taxon>
        <taxon>Gunneridae</taxon>
        <taxon>Pentapetalae</taxon>
        <taxon>asterids</taxon>
        <taxon>campanulids</taxon>
        <taxon>Asterales</taxon>
        <taxon>Asteraceae</taxon>
        <taxon>Asteroideae</taxon>
        <taxon>Heliantheae alliance</taxon>
        <taxon>Heliantheae</taxon>
        <taxon>Helianthus</taxon>
    </lineage>
</organism>
<dbReference type="SUPFAM" id="SSF103612">
    <property type="entry name" value="SBT domain"/>
    <property type="match status" value="1"/>
</dbReference>
<dbReference type="InParanoid" id="A0A251VEP4"/>
<proteinExistence type="predicted"/>
<feature type="domain" description="SBP-type" evidence="6">
    <location>
        <begin position="98"/>
        <end position="175"/>
    </location>
</feature>
<feature type="region of interest" description="Disordered" evidence="5">
    <location>
        <begin position="165"/>
        <end position="187"/>
    </location>
</feature>
<dbReference type="EMBL" id="CM007891">
    <property type="protein sequence ID" value="OTG34055.1"/>
    <property type="molecule type" value="Genomic_DNA"/>
</dbReference>
<reference evidence="8" key="2">
    <citation type="submission" date="2017-02" db="EMBL/GenBank/DDBJ databases">
        <title>Sunflower complete genome.</title>
        <authorList>
            <person name="Langlade N."/>
            <person name="Munos S."/>
        </authorList>
    </citation>
    <scope>NUCLEOTIDE SEQUENCE [LARGE SCALE GENOMIC DNA]</scope>
    <source>
        <tissue evidence="8">Leaves</tissue>
    </source>
</reference>
<dbReference type="FunCoup" id="A0A251VEP4">
    <property type="interactions" value="822"/>
</dbReference>
<dbReference type="InterPro" id="IPR044817">
    <property type="entry name" value="SBP-like"/>
</dbReference>
<dbReference type="GO" id="GO:0001216">
    <property type="term" value="F:DNA-binding transcription activator activity"/>
    <property type="evidence" value="ECO:0000318"/>
    <property type="project" value="GO_Central"/>
</dbReference>
<evidence type="ECO:0000313" key="9">
    <source>
        <dbReference type="Proteomes" id="UP000215914"/>
    </source>
</evidence>
<gene>
    <name evidence="8" type="ORF">HannXRQ_Chr02g0041421</name>
    <name evidence="7" type="ORF">HanXRQr2_Chr02g0061291</name>
</gene>
<keyword evidence="2 4" id="KW-0863">Zinc-finger</keyword>
<dbReference type="Gramene" id="mRNA:HanXRQr2_Chr02g0061291">
    <property type="protein sequence ID" value="mRNA:HanXRQr2_Chr02g0061291"/>
    <property type="gene ID" value="HanXRQr2_Chr02g0061291"/>
</dbReference>
<dbReference type="GO" id="GO:0005634">
    <property type="term" value="C:nucleus"/>
    <property type="evidence" value="ECO:0000318"/>
    <property type="project" value="GO_Central"/>
</dbReference>
<dbReference type="OrthoDB" id="514967at2759"/>
<protein>
    <submittedName>
        <fullName evidence="8">Putative transcription factor, SBP-box</fullName>
    </submittedName>
    <submittedName>
        <fullName evidence="7">Transcription factor SBP family</fullName>
    </submittedName>
</protein>
<dbReference type="PROSITE" id="PS51141">
    <property type="entry name" value="ZF_SBP"/>
    <property type="match status" value="1"/>
</dbReference>
<feature type="compositionally biased region" description="Basic residues" evidence="5">
    <location>
        <begin position="165"/>
        <end position="183"/>
    </location>
</feature>
<dbReference type="InterPro" id="IPR004333">
    <property type="entry name" value="SBP_dom"/>
</dbReference>
<evidence type="ECO:0000313" key="7">
    <source>
        <dbReference type="EMBL" id="KAF5818133.1"/>
    </source>
</evidence>
<dbReference type="GO" id="GO:0008270">
    <property type="term" value="F:zinc ion binding"/>
    <property type="evidence" value="ECO:0007669"/>
    <property type="project" value="UniProtKB-KW"/>
</dbReference>
<accession>A0A251VEP4</accession>
<dbReference type="EMBL" id="MNCJ02000317">
    <property type="protein sequence ID" value="KAF5818133.1"/>
    <property type="molecule type" value="Genomic_DNA"/>
</dbReference>
<dbReference type="Proteomes" id="UP000215914">
    <property type="component" value="Chromosome 2"/>
</dbReference>
<dbReference type="Pfam" id="PF03110">
    <property type="entry name" value="SBP"/>
    <property type="match status" value="1"/>
</dbReference>
<dbReference type="InterPro" id="IPR036893">
    <property type="entry name" value="SBP_sf"/>
</dbReference>
<keyword evidence="9" id="KW-1185">Reference proteome</keyword>
<evidence type="ECO:0000313" key="8">
    <source>
        <dbReference type="EMBL" id="OTG34055.1"/>
    </source>
</evidence>
<keyword evidence="1" id="KW-0479">Metal-binding</keyword>
<keyword evidence="3" id="KW-0862">Zinc</keyword>
<dbReference type="STRING" id="4232.A0A251VEP4"/>
<evidence type="ECO:0000256" key="2">
    <source>
        <dbReference type="ARBA" id="ARBA00022771"/>
    </source>
</evidence>
<reference evidence="7 9" key="1">
    <citation type="journal article" date="2017" name="Nature">
        <title>The sunflower genome provides insights into oil metabolism, flowering and Asterid evolution.</title>
        <authorList>
            <person name="Badouin H."/>
            <person name="Gouzy J."/>
            <person name="Grassa C.J."/>
            <person name="Murat F."/>
            <person name="Staton S.E."/>
            <person name="Cottret L."/>
            <person name="Lelandais-Briere C."/>
            <person name="Owens G.L."/>
            <person name="Carrere S."/>
            <person name="Mayjonade B."/>
            <person name="Legrand L."/>
            <person name="Gill N."/>
            <person name="Kane N.C."/>
            <person name="Bowers J.E."/>
            <person name="Hubner S."/>
            <person name="Bellec A."/>
            <person name="Berard A."/>
            <person name="Berges H."/>
            <person name="Blanchet N."/>
            <person name="Boniface M.C."/>
            <person name="Brunel D."/>
            <person name="Catrice O."/>
            <person name="Chaidir N."/>
            <person name="Claudel C."/>
            <person name="Donnadieu C."/>
            <person name="Faraut T."/>
            <person name="Fievet G."/>
            <person name="Helmstetter N."/>
            <person name="King M."/>
            <person name="Knapp S.J."/>
            <person name="Lai Z."/>
            <person name="Le Paslier M.C."/>
            <person name="Lippi Y."/>
            <person name="Lorenzon L."/>
            <person name="Mandel J.R."/>
            <person name="Marage G."/>
            <person name="Marchand G."/>
            <person name="Marquand E."/>
            <person name="Bret-Mestries E."/>
            <person name="Morien E."/>
            <person name="Nambeesan S."/>
            <person name="Nguyen T."/>
            <person name="Pegot-Espagnet P."/>
            <person name="Pouilly N."/>
            <person name="Raftis F."/>
            <person name="Sallet E."/>
            <person name="Schiex T."/>
            <person name="Thomas J."/>
            <person name="Vandecasteele C."/>
            <person name="Vares D."/>
            <person name="Vear F."/>
            <person name="Vautrin S."/>
            <person name="Crespi M."/>
            <person name="Mangin B."/>
            <person name="Burke J.M."/>
            <person name="Salse J."/>
            <person name="Munos S."/>
            <person name="Vincourt P."/>
            <person name="Rieseberg L.H."/>
            <person name="Langlade N.B."/>
        </authorList>
    </citation>
    <scope>NUCLEOTIDE SEQUENCE [LARGE SCALE GENOMIC DNA]</scope>
    <source>
        <strain evidence="9">cv. SF193</strain>
        <tissue evidence="7">Leaves</tissue>
    </source>
</reference>
<evidence type="ECO:0000256" key="1">
    <source>
        <dbReference type="ARBA" id="ARBA00022723"/>
    </source>
</evidence>
<evidence type="ECO:0000259" key="6">
    <source>
        <dbReference type="PROSITE" id="PS51141"/>
    </source>
</evidence>
<name>A0A251VEP4_HELAN</name>
<dbReference type="AlphaFoldDB" id="A0A251VEP4"/>
<evidence type="ECO:0000256" key="5">
    <source>
        <dbReference type="SAM" id="MobiDB-lite"/>
    </source>
</evidence>
<dbReference type="PANTHER" id="PTHR31251:SF205">
    <property type="entry name" value="SQUAMOSA PROMOTER-BINDING-LIKE PROTEIN 3"/>
    <property type="match status" value="1"/>
</dbReference>
<dbReference type="PANTHER" id="PTHR31251">
    <property type="entry name" value="SQUAMOSA PROMOTER-BINDING-LIKE PROTEIN 4"/>
    <property type="match status" value="1"/>
</dbReference>
<reference evidence="7" key="3">
    <citation type="submission" date="2020-06" db="EMBL/GenBank/DDBJ databases">
        <title>Helianthus annuus Genome sequencing and assembly Release 2.</title>
        <authorList>
            <person name="Gouzy J."/>
            <person name="Langlade N."/>
            <person name="Munos S."/>
        </authorList>
    </citation>
    <scope>NUCLEOTIDE SEQUENCE</scope>
    <source>
        <tissue evidence="7">Leaves</tissue>
    </source>
</reference>
<sequence length="377" mass="43033">MESWRYNSMIKGFASDQSLSSAVAFDNQIFWDNNFQPFMNNSASQNAFSEDPQSKSRQSGVIDLKLGRIMDQKDAQISPTLSSSLLKRSEQKGVCSSTPFCKVYGCNKNLSNCKEYYKRHKVCEVHSKTLKVILNGVEQRFCQQCSRFHLVREFDDGKRSCRKRLAGHNERRRKPQVGQRHGRLLPSYNNNISVEGNEFKEFPGARSSFPIPNNHHSPYQQMQESKVRWDMNLEDCRSAHDLQSTSSITDEQLHSTSVSPSNFKTNPRFINECTRASVSSPGSARSLLSSQSMSTSTHSSRIHTLNLQVHPVFVASHDLNPMVGFQDDNLIRFGIMYYDEEVVRNESCMIDLFQLSSQLDRVEHQKGESQVSSSSWM</sequence>
<evidence type="ECO:0000256" key="3">
    <source>
        <dbReference type="ARBA" id="ARBA00022833"/>
    </source>
</evidence>
<evidence type="ECO:0000256" key="4">
    <source>
        <dbReference type="PROSITE-ProRule" id="PRU00470"/>
    </source>
</evidence>
<dbReference type="SMR" id="A0A251VEP4"/>